<proteinExistence type="predicted"/>
<organism evidence="1 2">
    <name type="scientific">Pseudomarimonas arenosa</name>
    <dbReference type="NCBI Taxonomy" id="2774145"/>
    <lineage>
        <taxon>Bacteria</taxon>
        <taxon>Pseudomonadati</taxon>
        <taxon>Pseudomonadota</taxon>
        <taxon>Gammaproteobacteria</taxon>
        <taxon>Lysobacterales</taxon>
        <taxon>Lysobacteraceae</taxon>
        <taxon>Pseudomarimonas</taxon>
    </lineage>
</organism>
<dbReference type="Proteomes" id="UP000613768">
    <property type="component" value="Unassembled WGS sequence"/>
</dbReference>
<comment type="caution">
    <text evidence="1">The sequence shown here is derived from an EMBL/GenBank/DDBJ whole genome shotgun (WGS) entry which is preliminary data.</text>
</comment>
<sequence>MKGLIVTGEVAIGALFGGFRVSWRFAFLARRMVGTALLCLLLLSVSPLAADERADGLAGCRLLAVDTRSQAAVLQCAASQVVLKKFDADRSLPILTAVRDESAVIRFTDQGEELLVVIGVGETMPAAEAVLARARESRTVEVPFVQAIEIQPDDSK</sequence>
<evidence type="ECO:0000313" key="2">
    <source>
        <dbReference type="Proteomes" id="UP000613768"/>
    </source>
</evidence>
<gene>
    <name evidence="1" type="ORF">IFO71_13840</name>
</gene>
<name>A0AAW3ZMR1_9GAMM</name>
<reference evidence="1 2" key="1">
    <citation type="submission" date="2020-09" db="EMBL/GenBank/DDBJ databases">
        <title>Pseudoxanthomonas sp. CAU 1598 isolated from sand of Yaerae Beach.</title>
        <authorList>
            <person name="Kim W."/>
        </authorList>
    </citation>
    <scope>NUCLEOTIDE SEQUENCE [LARGE SCALE GENOMIC DNA]</scope>
    <source>
        <strain evidence="1 2">CAU 1598</strain>
    </source>
</reference>
<evidence type="ECO:0000313" key="1">
    <source>
        <dbReference type="EMBL" id="MBD8526819.1"/>
    </source>
</evidence>
<keyword evidence="2" id="KW-1185">Reference proteome</keyword>
<protein>
    <submittedName>
        <fullName evidence="1">Uncharacterized protein</fullName>
    </submittedName>
</protein>
<dbReference type="RefSeq" id="WP_192030241.1">
    <property type="nucleotide sequence ID" value="NZ_JACYTR010000032.1"/>
</dbReference>
<accession>A0AAW3ZMR1</accession>
<dbReference type="EMBL" id="JACYTR010000032">
    <property type="protein sequence ID" value="MBD8526819.1"/>
    <property type="molecule type" value="Genomic_DNA"/>
</dbReference>
<dbReference type="AlphaFoldDB" id="A0AAW3ZMR1"/>